<organism evidence="7 8">
    <name type="scientific">Baudoinia panamericana (strain UAMH 10762)</name>
    <name type="common">Angels' share fungus</name>
    <name type="synonym">Baudoinia compniacensis (strain UAMH 10762)</name>
    <dbReference type="NCBI Taxonomy" id="717646"/>
    <lineage>
        <taxon>Eukaryota</taxon>
        <taxon>Fungi</taxon>
        <taxon>Dikarya</taxon>
        <taxon>Ascomycota</taxon>
        <taxon>Pezizomycotina</taxon>
        <taxon>Dothideomycetes</taxon>
        <taxon>Dothideomycetidae</taxon>
        <taxon>Mycosphaerellales</taxon>
        <taxon>Teratosphaeriaceae</taxon>
        <taxon>Baudoinia</taxon>
    </lineage>
</organism>
<name>M2M0U0_BAUPA</name>
<keyword evidence="8" id="KW-1185">Reference proteome</keyword>
<evidence type="ECO:0000256" key="3">
    <source>
        <dbReference type="ARBA" id="ARBA00022989"/>
    </source>
</evidence>
<dbReference type="GO" id="GO:0016020">
    <property type="term" value="C:membrane"/>
    <property type="evidence" value="ECO:0007669"/>
    <property type="project" value="UniProtKB-SubCell"/>
</dbReference>
<evidence type="ECO:0008006" key="9">
    <source>
        <dbReference type="Google" id="ProtNLM"/>
    </source>
</evidence>
<accession>M2M0U0</accession>
<reference evidence="7 8" key="1">
    <citation type="journal article" date="2012" name="PLoS Pathog.">
        <title>Diverse lifestyles and strategies of plant pathogenesis encoded in the genomes of eighteen Dothideomycetes fungi.</title>
        <authorList>
            <person name="Ohm R.A."/>
            <person name="Feau N."/>
            <person name="Henrissat B."/>
            <person name="Schoch C.L."/>
            <person name="Horwitz B.A."/>
            <person name="Barry K.W."/>
            <person name="Condon B.J."/>
            <person name="Copeland A.C."/>
            <person name="Dhillon B."/>
            <person name="Glaser F."/>
            <person name="Hesse C.N."/>
            <person name="Kosti I."/>
            <person name="LaButti K."/>
            <person name="Lindquist E.A."/>
            <person name="Lucas S."/>
            <person name="Salamov A.A."/>
            <person name="Bradshaw R.E."/>
            <person name="Ciuffetti L."/>
            <person name="Hamelin R.C."/>
            <person name="Kema G.H.J."/>
            <person name="Lawrence C."/>
            <person name="Scott J.A."/>
            <person name="Spatafora J.W."/>
            <person name="Turgeon B.G."/>
            <person name="de Wit P.J.G.M."/>
            <person name="Zhong S."/>
            <person name="Goodwin S.B."/>
            <person name="Grigoriev I.V."/>
        </authorList>
    </citation>
    <scope>NUCLEOTIDE SEQUENCE [LARGE SCALE GENOMIC DNA]</scope>
    <source>
        <strain evidence="7 8">UAMH 10762</strain>
    </source>
</reference>
<dbReference type="Proteomes" id="UP000011761">
    <property type="component" value="Unassembled WGS sequence"/>
</dbReference>
<dbReference type="KEGG" id="bcom:BAUCODRAFT_28981"/>
<dbReference type="GeneID" id="19110827"/>
<dbReference type="EMBL" id="KB445550">
    <property type="protein sequence ID" value="EMD00638.1"/>
    <property type="molecule type" value="Genomic_DNA"/>
</dbReference>
<gene>
    <name evidence="7" type="ORF">BAUCODRAFT_28981</name>
</gene>
<dbReference type="HOGENOM" id="CLU_105974_2_1_1"/>
<dbReference type="eggNOG" id="ENOG502SF5R">
    <property type="taxonomic scope" value="Eukaryota"/>
</dbReference>
<keyword evidence="4 6" id="KW-0472">Membrane</keyword>
<dbReference type="InterPro" id="IPR013901">
    <property type="entry name" value="Anthrone_oxy"/>
</dbReference>
<comment type="similarity">
    <text evidence="5">Belongs to the anthrone oxygenase family.</text>
</comment>
<protein>
    <recommendedName>
        <fullName evidence="9">DUF1772 domain-containing protein</fullName>
    </recommendedName>
</protein>
<evidence type="ECO:0000313" key="8">
    <source>
        <dbReference type="Proteomes" id="UP000011761"/>
    </source>
</evidence>
<evidence type="ECO:0000256" key="4">
    <source>
        <dbReference type="ARBA" id="ARBA00023136"/>
    </source>
</evidence>
<evidence type="ECO:0000256" key="1">
    <source>
        <dbReference type="ARBA" id="ARBA00004141"/>
    </source>
</evidence>
<dbReference type="OrthoDB" id="5954308at2759"/>
<keyword evidence="3 6" id="KW-1133">Transmembrane helix</keyword>
<dbReference type="PANTHER" id="PTHR35042:SF1">
    <property type="entry name" value="DUF1772-DOMAIN-CONTAINING PROTEIN"/>
    <property type="match status" value="1"/>
</dbReference>
<dbReference type="OMA" id="MWPLAGF"/>
<dbReference type="AlphaFoldDB" id="M2M0U0"/>
<evidence type="ECO:0000256" key="5">
    <source>
        <dbReference type="ARBA" id="ARBA00034313"/>
    </source>
</evidence>
<proteinExistence type="inferred from homology"/>
<feature type="transmembrane region" description="Helical" evidence="6">
    <location>
        <begin position="98"/>
        <end position="118"/>
    </location>
</feature>
<evidence type="ECO:0000256" key="2">
    <source>
        <dbReference type="ARBA" id="ARBA00022692"/>
    </source>
</evidence>
<dbReference type="RefSeq" id="XP_007671822.1">
    <property type="nucleotide sequence ID" value="XM_007673632.1"/>
</dbReference>
<keyword evidence="2 6" id="KW-0812">Transmembrane</keyword>
<dbReference type="PANTHER" id="PTHR35042">
    <property type="entry name" value="ANTHRONE OXYGENASE ENCC"/>
    <property type="match status" value="1"/>
</dbReference>
<dbReference type="Pfam" id="PF08592">
    <property type="entry name" value="Anthrone_oxy"/>
    <property type="match status" value="1"/>
</dbReference>
<sequence>MAAVTNHGLFYTEQLTTPLRVAQVVGLTSATFLAGKTFAQSFGTIPAFLKAPAPLLAKQWKTMYDGDVLIAPATSAIGLGVFGYFAYRDPNAWSHHQILYTTASALMAILIPYSTLLLGPINSKLEKKASDLASASLTDAEAESGMSKEESTHGLVDTWGTINFGRAIISGVAALAATWAAVDRLEVVPAVAKVMGGADRMGH</sequence>
<evidence type="ECO:0000313" key="7">
    <source>
        <dbReference type="EMBL" id="EMD00638.1"/>
    </source>
</evidence>
<comment type="subcellular location">
    <subcellularLocation>
        <location evidence="1">Membrane</location>
        <topology evidence="1">Multi-pass membrane protein</topology>
    </subcellularLocation>
</comment>
<evidence type="ECO:0000256" key="6">
    <source>
        <dbReference type="SAM" id="Phobius"/>
    </source>
</evidence>
<feature type="transmembrane region" description="Helical" evidence="6">
    <location>
        <begin position="68"/>
        <end position="86"/>
    </location>
</feature>